<reference evidence="4" key="2">
    <citation type="submission" date="2023-11" db="UniProtKB">
        <authorList>
            <consortium name="WormBaseParasite"/>
        </authorList>
    </citation>
    <scope>IDENTIFICATION</scope>
</reference>
<feature type="compositionally biased region" description="Low complexity" evidence="1">
    <location>
        <begin position="55"/>
        <end position="81"/>
    </location>
</feature>
<feature type="chain" id="PRO_5041689481" description="EGF-like domain-containing protein" evidence="2">
    <location>
        <begin position="19"/>
        <end position="456"/>
    </location>
</feature>
<organism evidence="3 4">
    <name type="scientific">Trichobilharzia regenti</name>
    <name type="common">Nasal bird schistosome</name>
    <dbReference type="NCBI Taxonomy" id="157069"/>
    <lineage>
        <taxon>Eukaryota</taxon>
        <taxon>Metazoa</taxon>
        <taxon>Spiralia</taxon>
        <taxon>Lophotrochozoa</taxon>
        <taxon>Platyhelminthes</taxon>
        <taxon>Trematoda</taxon>
        <taxon>Digenea</taxon>
        <taxon>Strigeidida</taxon>
        <taxon>Schistosomatoidea</taxon>
        <taxon>Schistosomatidae</taxon>
        <taxon>Trichobilharzia</taxon>
    </lineage>
</organism>
<dbReference type="WBParaSite" id="TREG1_42170.1">
    <property type="protein sequence ID" value="TREG1_42170.1"/>
    <property type="gene ID" value="TREG1_42170"/>
</dbReference>
<feature type="region of interest" description="Disordered" evidence="1">
    <location>
        <begin position="38"/>
        <end position="92"/>
    </location>
</feature>
<feature type="signal peptide" evidence="2">
    <location>
        <begin position="1"/>
        <end position="18"/>
    </location>
</feature>
<accession>A0AA85JTT7</accession>
<keyword evidence="2" id="KW-0732">Signal</keyword>
<dbReference type="AlphaFoldDB" id="A0AA85JTT7"/>
<dbReference type="Proteomes" id="UP000050795">
    <property type="component" value="Unassembled WGS sequence"/>
</dbReference>
<name>A0AA85JTT7_TRIRE</name>
<protein>
    <recommendedName>
        <fullName evidence="5">EGF-like domain-containing protein</fullName>
    </recommendedName>
</protein>
<sequence length="456" mass="50724">MLFIRIAIFLSLPSFILPVRELKQPWRLYNITDDKRHVDNTSTVNDTKTEDDNDNNTGTDNDTSAGDNISTSDETSTSNDTVPTDNAAISVDTTTVTAEDTTPDIGTSNTTDTADDAITNIGASNTTLTIDDTITTTSSIETDEIYANDTVPDINKEIIKNFSMKLYPLENFTTPRNIRVRIENTDCSGDESAICGKEVTCKVNRMDGKNFKLPVTAYSSNSLILPHTTCSCEEGNAYGVEVYHEEKRDVYMKCYENNPCEQCDSQHTLQCIINDDNSATCVCETGYSEFENCKEVKNGCDKPHPAATLSGNEACLVNNSNVCQPKFDSYEYTCMCKEPYREDRRLSFPNCMINTTYCKSMICVGFQPPVSALIPGPVVYVNIDDYDVIEADDCRNTTCYCPDGWVGQHCTEPEVISYNCHGLHGLHVIQTVLCLIEDGTINMVKKYMQVKVAQRD</sequence>
<evidence type="ECO:0000256" key="1">
    <source>
        <dbReference type="SAM" id="MobiDB-lite"/>
    </source>
</evidence>
<proteinExistence type="predicted"/>
<evidence type="ECO:0000313" key="4">
    <source>
        <dbReference type="WBParaSite" id="TREG1_42170.1"/>
    </source>
</evidence>
<reference evidence="3" key="1">
    <citation type="submission" date="2022-06" db="EMBL/GenBank/DDBJ databases">
        <authorList>
            <person name="Berger JAMES D."/>
            <person name="Berger JAMES D."/>
        </authorList>
    </citation>
    <scope>NUCLEOTIDE SEQUENCE [LARGE SCALE GENOMIC DNA]</scope>
</reference>
<evidence type="ECO:0008006" key="5">
    <source>
        <dbReference type="Google" id="ProtNLM"/>
    </source>
</evidence>
<keyword evidence="3" id="KW-1185">Reference proteome</keyword>
<evidence type="ECO:0000313" key="3">
    <source>
        <dbReference type="Proteomes" id="UP000050795"/>
    </source>
</evidence>
<evidence type="ECO:0000256" key="2">
    <source>
        <dbReference type="SAM" id="SignalP"/>
    </source>
</evidence>